<proteinExistence type="predicted"/>
<dbReference type="Proteomes" id="UP000625316">
    <property type="component" value="Unassembled WGS sequence"/>
</dbReference>
<protein>
    <recommendedName>
        <fullName evidence="3">Knr4/Smi1-like domain-containing protein</fullName>
    </recommendedName>
</protein>
<evidence type="ECO:0000313" key="1">
    <source>
        <dbReference type="EMBL" id="MBE9032861.1"/>
    </source>
</evidence>
<sequence length="153" mass="17156">MSELTEALNSIEHWIAQHIPDHPAVMHPGLSRSEIELAVGHLPFKLSEEIYELYQWRNGGINPFIPHPDAWDLARFPALKETLANVDPDYPLFPLFNLEYGLYFVIGSEAACAALPIYCSDAPEECLEGEQAPQYESLTAMMQALAQELTARS</sequence>
<organism evidence="1 2">
    <name type="scientific">Romeriopsis navalis LEGE 11480</name>
    <dbReference type="NCBI Taxonomy" id="2777977"/>
    <lineage>
        <taxon>Bacteria</taxon>
        <taxon>Bacillati</taxon>
        <taxon>Cyanobacteriota</taxon>
        <taxon>Cyanophyceae</taxon>
        <taxon>Leptolyngbyales</taxon>
        <taxon>Leptolyngbyaceae</taxon>
        <taxon>Romeriopsis</taxon>
        <taxon>Romeriopsis navalis</taxon>
    </lineage>
</organism>
<dbReference type="EMBL" id="JADEXQ010000130">
    <property type="protein sequence ID" value="MBE9032861.1"/>
    <property type="molecule type" value="Genomic_DNA"/>
</dbReference>
<reference evidence="1" key="1">
    <citation type="submission" date="2020-10" db="EMBL/GenBank/DDBJ databases">
        <authorList>
            <person name="Castelo-Branco R."/>
            <person name="Eusebio N."/>
            <person name="Adriana R."/>
            <person name="Vieira A."/>
            <person name="Brugerolle De Fraissinette N."/>
            <person name="Rezende De Castro R."/>
            <person name="Schneider M.P."/>
            <person name="Vasconcelos V."/>
            <person name="Leao P.N."/>
        </authorList>
    </citation>
    <scope>NUCLEOTIDE SEQUENCE</scope>
    <source>
        <strain evidence="1">LEGE 11480</strain>
    </source>
</reference>
<evidence type="ECO:0000313" key="2">
    <source>
        <dbReference type="Proteomes" id="UP000625316"/>
    </source>
</evidence>
<evidence type="ECO:0008006" key="3">
    <source>
        <dbReference type="Google" id="ProtNLM"/>
    </source>
</evidence>
<dbReference type="RefSeq" id="WP_264327679.1">
    <property type="nucleotide sequence ID" value="NZ_JADEXQ010000130.1"/>
</dbReference>
<comment type="caution">
    <text evidence="1">The sequence shown here is derived from an EMBL/GenBank/DDBJ whole genome shotgun (WGS) entry which is preliminary data.</text>
</comment>
<keyword evidence="2" id="KW-1185">Reference proteome</keyword>
<name>A0A928VTP3_9CYAN</name>
<accession>A0A928VTP3</accession>
<gene>
    <name evidence="1" type="ORF">IQ266_24295</name>
</gene>
<dbReference type="AlphaFoldDB" id="A0A928VTP3"/>